<feature type="region of interest" description="Disordered" evidence="1">
    <location>
        <begin position="1"/>
        <end position="21"/>
    </location>
</feature>
<gene>
    <name evidence="2" type="ORF">BRARA_I04569</name>
</gene>
<dbReference type="AlphaFoldDB" id="A0A397YAK8"/>
<dbReference type="EMBL" id="CM010636">
    <property type="protein sequence ID" value="RID48020.1"/>
    <property type="molecule type" value="Genomic_DNA"/>
</dbReference>
<reference evidence="2 3" key="1">
    <citation type="submission" date="2018-06" db="EMBL/GenBank/DDBJ databases">
        <title>WGS assembly of Brassica rapa FPsc.</title>
        <authorList>
            <person name="Bowman J."/>
            <person name="Kohchi T."/>
            <person name="Yamato K."/>
            <person name="Jenkins J."/>
            <person name="Shu S."/>
            <person name="Ishizaki K."/>
            <person name="Yamaoka S."/>
            <person name="Nishihama R."/>
            <person name="Nakamura Y."/>
            <person name="Berger F."/>
            <person name="Adam C."/>
            <person name="Aki S."/>
            <person name="Althoff F."/>
            <person name="Araki T."/>
            <person name="Arteaga-Vazquez M."/>
            <person name="Balasubrmanian S."/>
            <person name="Bauer D."/>
            <person name="Boehm C."/>
            <person name="Briginshaw L."/>
            <person name="Caballero-Perez J."/>
            <person name="Catarino B."/>
            <person name="Chen F."/>
            <person name="Chiyoda S."/>
            <person name="Chovatia M."/>
            <person name="Davies K."/>
            <person name="Delmans M."/>
            <person name="Demura T."/>
            <person name="Dierschke T."/>
            <person name="Dolan L."/>
            <person name="Dorantes-Acosta A."/>
            <person name="Eklund D."/>
            <person name="Florent S."/>
            <person name="Flores-Sandoval E."/>
            <person name="Fujiyama A."/>
            <person name="Fukuzawa H."/>
            <person name="Galik B."/>
            <person name="Grimanelli D."/>
            <person name="Grimwood J."/>
            <person name="Grossniklaus U."/>
            <person name="Hamada T."/>
            <person name="Haseloff J."/>
            <person name="Hetherington A."/>
            <person name="Higo A."/>
            <person name="Hirakawa Y."/>
            <person name="Hundley H."/>
            <person name="Ikeda Y."/>
            <person name="Inoue K."/>
            <person name="Inoue S."/>
            <person name="Ishida S."/>
            <person name="Jia Q."/>
            <person name="Kakita M."/>
            <person name="Kanazawa T."/>
            <person name="Kawai Y."/>
            <person name="Kawashima T."/>
            <person name="Kennedy M."/>
            <person name="Kinose K."/>
            <person name="Kinoshita T."/>
            <person name="Kohara Y."/>
            <person name="Koide E."/>
            <person name="Komatsu K."/>
            <person name="Kopischke S."/>
            <person name="Kubo M."/>
            <person name="Kyozuka J."/>
            <person name="Lagercrantz U."/>
            <person name="Lin S."/>
            <person name="Lindquist E."/>
            <person name="Lipzen A."/>
            <person name="Lu C."/>
            <person name="Luna E."/>
            <person name="Martienssen R."/>
            <person name="Minamino N."/>
            <person name="Mizutani M."/>
            <person name="Mizutani M."/>
            <person name="Mochizuki N."/>
            <person name="Monte I."/>
            <person name="Mosher R."/>
            <person name="Nagasaki H."/>
            <person name="Nakagami H."/>
            <person name="Naramoto S."/>
            <person name="Nishitani K."/>
            <person name="Ohtani M."/>
            <person name="Okamoto T."/>
            <person name="Okumura M."/>
            <person name="Phillips J."/>
            <person name="Pollak B."/>
            <person name="Reinders A."/>
            <person name="Roevekamp M."/>
            <person name="Sano R."/>
            <person name="Sawa S."/>
            <person name="Schmid M."/>
            <person name="Shirakawa M."/>
            <person name="Solano R."/>
            <person name="Spunde A."/>
            <person name="Suetsugu N."/>
            <person name="Sugano S."/>
            <person name="Sugiyama A."/>
            <person name="Sun R."/>
            <person name="Suzuki Y."/>
            <person name="Takenaka M."/>
            <person name="Takezawa D."/>
            <person name="Tomogane H."/>
            <person name="Tsuzuki M."/>
            <person name="Ueda T."/>
            <person name="Umeda M."/>
            <person name="Ward J."/>
            <person name="Watanabe Y."/>
            <person name="Yazaki K."/>
            <person name="Yokoyama R."/>
            <person name="Yoshitake Y."/>
            <person name="Yotsui I."/>
            <person name="Zachgo S."/>
            <person name="Schmutz J."/>
        </authorList>
    </citation>
    <scope>NUCLEOTIDE SEQUENCE [LARGE SCALE GENOMIC DNA]</scope>
    <source>
        <strain evidence="3">cv. B-3</strain>
    </source>
</reference>
<name>A0A397YAK8_BRACM</name>
<feature type="compositionally biased region" description="Polar residues" evidence="1">
    <location>
        <begin position="7"/>
        <end position="21"/>
    </location>
</feature>
<evidence type="ECO:0000313" key="2">
    <source>
        <dbReference type="EMBL" id="RID48020.1"/>
    </source>
</evidence>
<dbReference type="Proteomes" id="UP000264353">
    <property type="component" value="Chromosome A9"/>
</dbReference>
<accession>A0A397YAK8</accession>
<proteinExistence type="predicted"/>
<evidence type="ECO:0000313" key="3">
    <source>
        <dbReference type="Proteomes" id="UP000264353"/>
    </source>
</evidence>
<sequence length="68" mass="7843">MLAFIVTVTNPTSRDGDSSNNEEALAVRQYDERYGSDNEMRTEELFIKENTRELKETNDVSVEKCKSH</sequence>
<organism evidence="2 3">
    <name type="scientific">Brassica campestris</name>
    <name type="common">Field mustard</name>
    <dbReference type="NCBI Taxonomy" id="3711"/>
    <lineage>
        <taxon>Eukaryota</taxon>
        <taxon>Viridiplantae</taxon>
        <taxon>Streptophyta</taxon>
        <taxon>Embryophyta</taxon>
        <taxon>Tracheophyta</taxon>
        <taxon>Spermatophyta</taxon>
        <taxon>Magnoliopsida</taxon>
        <taxon>eudicotyledons</taxon>
        <taxon>Gunneridae</taxon>
        <taxon>Pentapetalae</taxon>
        <taxon>rosids</taxon>
        <taxon>malvids</taxon>
        <taxon>Brassicales</taxon>
        <taxon>Brassicaceae</taxon>
        <taxon>Brassiceae</taxon>
        <taxon>Brassica</taxon>
    </lineage>
</organism>
<protein>
    <submittedName>
        <fullName evidence="2">Uncharacterized protein</fullName>
    </submittedName>
</protein>
<evidence type="ECO:0000256" key="1">
    <source>
        <dbReference type="SAM" id="MobiDB-lite"/>
    </source>
</evidence>